<evidence type="ECO:0000313" key="4">
    <source>
        <dbReference type="Proteomes" id="UP000562352"/>
    </source>
</evidence>
<dbReference type="PROSITE" id="PS51186">
    <property type="entry name" value="GNAT"/>
    <property type="match status" value="1"/>
</dbReference>
<dbReference type="InterPro" id="IPR000182">
    <property type="entry name" value="GNAT_dom"/>
</dbReference>
<comment type="caution">
    <text evidence="3">The sequence shown here is derived from an EMBL/GenBank/DDBJ whole genome shotgun (WGS) entry which is preliminary data.</text>
</comment>
<evidence type="ECO:0000259" key="2">
    <source>
        <dbReference type="PROSITE" id="PS51186"/>
    </source>
</evidence>
<dbReference type="EMBL" id="JACHJJ010000026">
    <property type="protein sequence ID" value="MBB5966769.1"/>
    <property type="molecule type" value="Genomic_DNA"/>
</dbReference>
<name>A0A841DBA1_PLAVE</name>
<dbReference type="GO" id="GO:0016747">
    <property type="term" value="F:acyltransferase activity, transferring groups other than amino-acyl groups"/>
    <property type="evidence" value="ECO:0007669"/>
    <property type="project" value="InterPro"/>
</dbReference>
<dbReference type="SUPFAM" id="SSF55729">
    <property type="entry name" value="Acyl-CoA N-acyltransferases (Nat)"/>
    <property type="match status" value="1"/>
</dbReference>
<dbReference type="RefSeq" id="WP_260408430.1">
    <property type="nucleotide sequence ID" value="NZ_BAAAWZ010000001.1"/>
</dbReference>
<dbReference type="Pfam" id="PF00583">
    <property type="entry name" value="Acetyltransf_1"/>
    <property type="match status" value="1"/>
</dbReference>
<accession>A0A841DBA1</accession>
<evidence type="ECO:0000256" key="1">
    <source>
        <dbReference type="SAM" id="MobiDB-lite"/>
    </source>
</evidence>
<dbReference type="Proteomes" id="UP000562352">
    <property type="component" value="Unassembled WGS sequence"/>
</dbReference>
<feature type="domain" description="N-acetyltransferase" evidence="2">
    <location>
        <begin position="37"/>
        <end position="228"/>
    </location>
</feature>
<reference evidence="3 4" key="1">
    <citation type="submission" date="2020-08" db="EMBL/GenBank/DDBJ databases">
        <title>Genomic Encyclopedia of Type Strains, Phase III (KMG-III): the genomes of soil and plant-associated and newly described type strains.</title>
        <authorList>
            <person name="Whitman W."/>
        </authorList>
    </citation>
    <scope>NUCLEOTIDE SEQUENCE [LARGE SCALE GENOMIC DNA]</scope>
    <source>
        <strain evidence="3 4">CECT 3303</strain>
    </source>
</reference>
<feature type="region of interest" description="Disordered" evidence="1">
    <location>
        <begin position="111"/>
        <end position="138"/>
    </location>
</feature>
<feature type="region of interest" description="Disordered" evidence="1">
    <location>
        <begin position="1"/>
        <end position="28"/>
    </location>
</feature>
<dbReference type="InterPro" id="IPR016181">
    <property type="entry name" value="Acyl_CoA_acyltransferase"/>
</dbReference>
<dbReference type="AlphaFoldDB" id="A0A841DBA1"/>
<feature type="compositionally biased region" description="Basic and acidic residues" evidence="1">
    <location>
        <begin position="121"/>
        <end position="137"/>
    </location>
</feature>
<organism evidence="3 4">
    <name type="scientific">Planomonospora venezuelensis</name>
    <dbReference type="NCBI Taxonomy" id="1999"/>
    <lineage>
        <taxon>Bacteria</taxon>
        <taxon>Bacillati</taxon>
        <taxon>Actinomycetota</taxon>
        <taxon>Actinomycetes</taxon>
        <taxon>Streptosporangiales</taxon>
        <taxon>Streptosporangiaceae</taxon>
        <taxon>Planomonospora</taxon>
    </lineage>
</organism>
<dbReference type="Gene3D" id="3.40.630.30">
    <property type="match status" value="1"/>
</dbReference>
<keyword evidence="3" id="KW-0808">Transferase</keyword>
<proteinExistence type="predicted"/>
<evidence type="ECO:0000313" key="3">
    <source>
        <dbReference type="EMBL" id="MBB5966769.1"/>
    </source>
</evidence>
<sequence>MIRTQLVRSRRDPVRTPPGGTLPGDALPGEVLPGGGVEIRPARMDDEERIRRFLGGLSVHTQTLRFFTGMGRPAASTVRALLAVDDRRDALLAVCGDAVVGHAMSFRTCGSGRGAGGAEAARTETSRTETSRTETSRTEAAGAEAAAVEIAVVEIAVVVADDWQGRGLGSRLVRRLVRRATAGGAQALRMDVLGGNRKVLSMIRREWPEAVMRASSGTVEISTKIGSA</sequence>
<protein>
    <submittedName>
        <fullName evidence="3">GNAT superfamily N-acetyltransferase</fullName>
    </submittedName>
</protein>
<keyword evidence="4" id="KW-1185">Reference proteome</keyword>
<gene>
    <name evidence="3" type="ORF">FHS22_006065</name>
</gene>